<dbReference type="GO" id="GO:0042601">
    <property type="term" value="C:endospore-forming forespore"/>
    <property type="evidence" value="ECO:0007669"/>
    <property type="project" value="InterPro"/>
</dbReference>
<dbReference type="NCBIfam" id="NF002867">
    <property type="entry name" value="PRK03174.1"/>
    <property type="match status" value="1"/>
</dbReference>
<evidence type="ECO:0000256" key="2">
    <source>
        <dbReference type="ARBA" id="ARBA00006573"/>
    </source>
</evidence>
<dbReference type="GO" id="GO:0030435">
    <property type="term" value="P:sporulation resulting in formation of a cellular spore"/>
    <property type="evidence" value="ECO:0007669"/>
    <property type="project" value="UniProtKB-KW"/>
</dbReference>
<comment type="caution">
    <text evidence="6">The sequence shown here is derived from an EMBL/GenBank/DDBJ whole genome shotgun (WGS) entry which is preliminary data.</text>
</comment>
<dbReference type="OrthoDB" id="1683648at2"/>
<dbReference type="GO" id="GO:0030436">
    <property type="term" value="P:asexual sporulation"/>
    <property type="evidence" value="ECO:0007669"/>
    <property type="project" value="UniProtKB-UniRule"/>
</dbReference>
<evidence type="ECO:0000313" key="6">
    <source>
        <dbReference type="EMBL" id="CDQ24497.1"/>
    </source>
</evidence>
<name>A0A024P812_9BACI</name>
<comment type="induction">
    <text evidence="4">Expressed only in the forespore compartment of sporulating cells.</text>
</comment>
<gene>
    <name evidence="4 6" type="primary">sspH</name>
    <name evidence="6" type="ORF">BN983_02781</name>
</gene>
<feature type="region of interest" description="Disordered" evidence="5">
    <location>
        <begin position="39"/>
        <end position="61"/>
    </location>
</feature>
<protein>
    <recommendedName>
        <fullName evidence="4">Small, acid-soluble spore protein H</fullName>
        <shortName evidence="4">SASP H</shortName>
    </recommendedName>
</protein>
<evidence type="ECO:0000256" key="3">
    <source>
        <dbReference type="ARBA" id="ARBA00022969"/>
    </source>
</evidence>
<keyword evidence="3 4" id="KW-0749">Sporulation</keyword>
<comment type="subcellular location">
    <subcellularLocation>
        <location evidence="1 4">Spore core</location>
    </subcellularLocation>
</comment>
<sequence>MNKQRAQEIAASPIMANVTYKSSPIYIQHVDEKNESARVFPLDQPEDEQDVSLNDLIEENQ</sequence>
<accession>A0A024P812</accession>
<dbReference type="EMBL" id="CCDI010000003">
    <property type="protein sequence ID" value="CDQ24497.1"/>
    <property type="molecule type" value="Genomic_DNA"/>
</dbReference>
<evidence type="ECO:0000256" key="5">
    <source>
        <dbReference type="SAM" id="MobiDB-lite"/>
    </source>
</evidence>
<dbReference type="RefSeq" id="WP_035509376.1">
    <property type="nucleotide sequence ID" value="NZ_CCDH010000001.1"/>
</dbReference>
<dbReference type="NCBIfam" id="TIGR02861">
    <property type="entry name" value="SASP_H"/>
    <property type="match status" value="1"/>
</dbReference>
<reference evidence="6 7" key="2">
    <citation type="submission" date="2014-05" db="EMBL/GenBank/DDBJ databases">
        <title>Draft genome sequence of Halobacillus karajensis HK-03.</title>
        <authorList>
            <person name="Khelaifia S."/>
            <person name="Croce O."/>
            <person name="Lagier J.C."/>
            <person name="Raoult D."/>
        </authorList>
    </citation>
    <scope>NUCLEOTIDE SEQUENCE [LARGE SCALE GENOMIC DNA]</scope>
    <source>
        <strain evidence="6 7">HD-03</strain>
    </source>
</reference>
<dbReference type="HAMAP" id="MF_00667">
    <property type="entry name" value="SspH"/>
    <property type="match status" value="1"/>
</dbReference>
<evidence type="ECO:0000256" key="1">
    <source>
        <dbReference type="ARBA" id="ARBA00004288"/>
    </source>
</evidence>
<reference evidence="7" key="1">
    <citation type="submission" date="2014-03" db="EMBL/GenBank/DDBJ databases">
        <authorList>
            <person name="Urmite Genomes U."/>
        </authorList>
    </citation>
    <scope>NUCLEOTIDE SEQUENCE [LARGE SCALE GENOMIC DNA]</scope>
    <source>
        <strain evidence="7">HD-03</strain>
    </source>
</reference>
<dbReference type="AlphaFoldDB" id="A0A024P812"/>
<organism evidence="6 7">
    <name type="scientific">Halobacillus karajensis</name>
    <dbReference type="NCBI Taxonomy" id="195088"/>
    <lineage>
        <taxon>Bacteria</taxon>
        <taxon>Bacillati</taxon>
        <taxon>Bacillota</taxon>
        <taxon>Bacilli</taxon>
        <taxon>Bacillales</taxon>
        <taxon>Bacillaceae</taxon>
        <taxon>Halobacillus</taxon>
    </lineage>
</organism>
<evidence type="ECO:0000256" key="4">
    <source>
        <dbReference type="HAMAP-Rule" id="MF_00667"/>
    </source>
</evidence>
<feature type="compositionally biased region" description="Acidic residues" evidence="5">
    <location>
        <begin position="44"/>
        <end position="61"/>
    </location>
</feature>
<dbReference type="Proteomes" id="UP000028868">
    <property type="component" value="Unassembled WGS sequence"/>
</dbReference>
<dbReference type="Pfam" id="PF08141">
    <property type="entry name" value="SspH"/>
    <property type="match status" value="1"/>
</dbReference>
<dbReference type="InterPro" id="IPR012610">
    <property type="entry name" value="SASP_SspH"/>
</dbReference>
<comment type="similarity">
    <text evidence="2 4">Belongs to the SspH family.</text>
</comment>
<keyword evidence="7" id="KW-1185">Reference proteome</keyword>
<evidence type="ECO:0000313" key="7">
    <source>
        <dbReference type="Proteomes" id="UP000028868"/>
    </source>
</evidence>
<proteinExistence type="evidence at transcript level"/>